<feature type="region of interest" description="Disordered" evidence="1">
    <location>
        <begin position="850"/>
        <end position="877"/>
    </location>
</feature>
<dbReference type="InterPro" id="IPR019384">
    <property type="entry name" value="FHIP"/>
</dbReference>
<feature type="compositionally biased region" description="Polar residues" evidence="1">
    <location>
        <begin position="862"/>
        <end position="871"/>
    </location>
</feature>
<protein>
    <submittedName>
        <fullName evidence="2">Retinoic acid induced 16-like protein-domain-containing protein</fullName>
    </submittedName>
</protein>
<dbReference type="InParanoid" id="A0A1Y2B1Y9"/>
<dbReference type="Proteomes" id="UP000193986">
    <property type="component" value="Unassembled WGS sequence"/>
</dbReference>
<dbReference type="PANTHER" id="PTHR21705:SF11">
    <property type="entry name" value="FHIP FAMILY PROTEIN CG3558"/>
    <property type="match status" value="1"/>
</dbReference>
<reference evidence="2 3" key="1">
    <citation type="submission" date="2016-07" db="EMBL/GenBank/DDBJ databases">
        <title>Pervasive Adenine N6-methylation of Active Genes in Fungi.</title>
        <authorList>
            <consortium name="DOE Joint Genome Institute"/>
            <person name="Mondo S.J."/>
            <person name="Dannebaum R.O."/>
            <person name="Kuo R.C."/>
            <person name="Labutti K."/>
            <person name="Haridas S."/>
            <person name="Kuo A."/>
            <person name="Salamov A."/>
            <person name="Ahrendt S.R."/>
            <person name="Lipzen A."/>
            <person name="Sullivan W."/>
            <person name="Andreopoulos W.B."/>
            <person name="Clum A."/>
            <person name="Lindquist E."/>
            <person name="Daum C."/>
            <person name="Ramamoorthy G.K."/>
            <person name="Gryganskyi A."/>
            <person name="Culley D."/>
            <person name="Magnuson J.K."/>
            <person name="James T.Y."/>
            <person name="O'Malley M.A."/>
            <person name="Stajich J.E."/>
            <person name="Spatafora J.W."/>
            <person name="Visel A."/>
            <person name="Grigoriev I.V."/>
        </authorList>
    </citation>
    <scope>NUCLEOTIDE SEQUENCE [LARGE SCALE GENOMIC DNA]</scope>
    <source>
        <strain evidence="2 3">68-887.2</strain>
    </source>
</reference>
<evidence type="ECO:0000313" key="3">
    <source>
        <dbReference type="Proteomes" id="UP000193986"/>
    </source>
</evidence>
<evidence type="ECO:0000313" key="2">
    <source>
        <dbReference type="EMBL" id="ORY28507.1"/>
    </source>
</evidence>
<proteinExistence type="predicted"/>
<dbReference type="EMBL" id="MCFC01000031">
    <property type="protein sequence ID" value="ORY28507.1"/>
    <property type="molecule type" value="Genomic_DNA"/>
</dbReference>
<organism evidence="2 3">
    <name type="scientific">Naematelia encephala</name>
    <dbReference type="NCBI Taxonomy" id="71784"/>
    <lineage>
        <taxon>Eukaryota</taxon>
        <taxon>Fungi</taxon>
        <taxon>Dikarya</taxon>
        <taxon>Basidiomycota</taxon>
        <taxon>Agaricomycotina</taxon>
        <taxon>Tremellomycetes</taxon>
        <taxon>Tremellales</taxon>
        <taxon>Naemateliaceae</taxon>
        <taxon>Naematelia</taxon>
    </lineage>
</organism>
<dbReference type="OrthoDB" id="5350595at2759"/>
<name>A0A1Y2B1Y9_9TREE</name>
<dbReference type="PANTHER" id="PTHR21705">
    <property type="entry name" value="RAI16 PROTEIN-RELATED"/>
    <property type="match status" value="1"/>
</dbReference>
<evidence type="ECO:0000256" key="1">
    <source>
        <dbReference type="SAM" id="MobiDB-lite"/>
    </source>
</evidence>
<keyword evidence="3" id="KW-1185">Reference proteome</keyword>
<accession>A0A1Y2B1Y9</accession>
<dbReference type="Pfam" id="PF10257">
    <property type="entry name" value="RAI16-like"/>
    <property type="match status" value="1"/>
</dbReference>
<dbReference type="SUPFAM" id="SSF48371">
    <property type="entry name" value="ARM repeat"/>
    <property type="match status" value="1"/>
</dbReference>
<sequence length="995" mass="109607">MDVSTFFTRLLQAPNRPVRVKATDDINDFDHAWEDIKHTLEHPDERQLVRGIESTDVPKQLTHIVDALVYEANRTDEDTTGVCLEYFLKNDLLANLERLCEPDRPHGIKGEVLRAINNLVVLLSERFLVHNAVHRPLRRLLRSCVGDEPEEKVDGRARVVGAAGLSTKDRHDGDARLEEDLVDLMCILCSRMRAYPPLLLIFFHDKGWLQPRSAPDHERVMSPTPSSHTRASSKVTHHFEFLLFSYLLRFVHRENRTGDFARAGLLFLFDIAFLSPEESGDELSMRETREGNDPLQDARDALGEFILDGDFADVMAAGLGAIWSLLPSKLRIPTLAAQASSEEGLSASTSGGMHLGAGDGETDNIDQDEIVDLPSSAEPEIREQLDLLLKLFGFLQDIIHRCNSSVRHADPNSSAVTNTQVLGSAVADATLDAIQASFLDNVLYPSIMESSNIDGSSVAVMTYLDVMLSNLDDGPLLDRILDHLMDSLSDLSSTRQTRGTLRSPMADYPSDDRFTLKDLLLDNLGSDNTASRTTALRLLNTLLSEHCQHSVRGLLSPIRISHSNGLPRKNYNTAADMQSESLLPTAINSKDNHLQELELYGSLISRIDPLQTSTELAAGYAGYLTDMQAKFQADRCYVANRVSLQISEDGEKEFLFTGETNDTSPQHRLNPNDKLVRTIIEELSRFFCHPPDENVALTGVLTSLTLCANRSLAGWMLYDLDSTTDPWSKPVKPQSIISDTDSDHSLDDLPVTAQDDAVSDPFTAQKLVDLPALYQVLRDLVRQIATFRQTVPDFDRLLSERRQGLLFADHLDEAMNIMLDVEPTSFGLPAAPASPQPKKRPSVVGKLASFLTPRKKSPNPATPNSKPSTPVSLREAAGKVTSSPFKSHYEQVSGVALETVPSASPIATGPWSPAKPLRSTHTGTGATSTLASSVIDSAWTDEDGVSDVKVEDAHSTKVTLSTVLDNCVVLEEYLKEVVSVITARRSLGIDQVGFI</sequence>
<gene>
    <name evidence="2" type="ORF">BCR39DRAFT_204124</name>
</gene>
<dbReference type="AlphaFoldDB" id="A0A1Y2B1Y9"/>
<dbReference type="InterPro" id="IPR016024">
    <property type="entry name" value="ARM-type_fold"/>
</dbReference>
<comment type="caution">
    <text evidence="2">The sequence shown here is derived from an EMBL/GenBank/DDBJ whole genome shotgun (WGS) entry which is preliminary data.</text>
</comment>
<dbReference type="STRING" id="71784.A0A1Y2B1Y9"/>